<accession>A0A1F4TRS9</accession>
<dbReference type="Proteomes" id="UP000177309">
    <property type="component" value="Unassembled WGS sequence"/>
</dbReference>
<evidence type="ECO:0000313" key="2">
    <source>
        <dbReference type="Proteomes" id="UP000177309"/>
    </source>
</evidence>
<reference evidence="1 2" key="1">
    <citation type="journal article" date="2016" name="Nat. Commun.">
        <title>Thousands of microbial genomes shed light on interconnected biogeochemical processes in an aquifer system.</title>
        <authorList>
            <person name="Anantharaman K."/>
            <person name="Brown C.T."/>
            <person name="Hug L.A."/>
            <person name="Sharon I."/>
            <person name="Castelle C.J."/>
            <person name="Probst A.J."/>
            <person name="Thomas B.C."/>
            <person name="Singh A."/>
            <person name="Wilkins M.J."/>
            <person name="Karaoz U."/>
            <person name="Brodie E.L."/>
            <person name="Williams K.H."/>
            <person name="Hubbard S.S."/>
            <person name="Banfield J.F."/>
        </authorList>
    </citation>
    <scope>NUCLEOTIDE SEQUENCE [LARGE SCALE GENOMIC DNA]</scope>
</reference>
<sequence>MPLCFLLLLFAESSEKLTLKLSLVKLSFTQMFIVNTPPRFHFFSKFLKNIFGVIGYTRDDQPDHREWTKINASFSMKIRLDQNNPEGWNGFQALITTYMRWYVRPKHSEALLKFLKKIPCYEIS</sequence>
<gene>
    <name evidence="1" type="ORF">A2462_08365</name>
</gene>
<organism evidence="1 2">
    <name type="scientific">candidate division WOR-1 bacterium RIFOXYC2_FULL_41_25</name>
    <dbReference type="NCBI Taxonomy" id="1802586"/>
    <lineage>
        <taxon>Bacteria</taxon>
        <taxon>Bacillati</taxon>
        <taxon>Saganbacteria</taxon>
    </lineage>
</organism>
<name>A0A1F4TRS9_UNCSA</name>
<protein>
    <submittedName>
        <fullName evidence="1">Uncharacterized protein</fullName>
    </submittedName>
</protein>
<dbReference type="AlphaFoldDB" id="A0A1F4TRS9"/>
<comment type="caution">
    <text evidence="1">The sequence shown here is derived from an EMBL/GenBank/DDBJ whole genome shotgun (WGS) entry which is preliminary data.</text>
</comment>
<proteinExistence type="predicted"/>
<evidence type="ECO:0000313" key="1">
    <source>
        <dbReference type="EMBL" id="OGC35240.1"/>
    </source>
</evidence>
<dbReference type="EMBL" id="MEUI01000005">
    <property type="protein sequence ID" value="OGC35240.1"/>
    <property type="molecule type" value="Genomic_DNA"/>
</dbReference>